<dbReference type="RefSeq" id="WP_094407458.1">
    <property type="nucleotide sequence ID" value="NZ_BMJZ01000012.1"/>
</dbReference>
<dbReference type="Proteomes" id="UP000216361">
    <property type="component" value="Unassembled WGS sequence"/>
</dbReference>
<feature type="binding site" evidence="15">
    <location>
        <begin position="12"/>
        <end position="15"/>
    </location>
    <ligand>
        <name>NADP(+)</name>
        <dbReference type="ChEBI" id="CHEBI:58349"/>
    </ligand>
</feature>
<keyword evidence="13 15" id="KW-0486">Methionine biosynthesis</keyword>
<evidence type="ECO:0000256" key="16">
    <source>
        <dbReference type="PIRSR" id="PIRSR000148-1"/>
    </source>
</evidence>
<dbReference type="PIRSF" id="PIRSF000148">
    <property type="entry name" value="ASA_dh"/>
    <property type="match status" value="1"/>
</dbReference>
<proteinExistence type="inferred from homology"/>
<evidence type="ECO:0000256" key="2">
    <source>
        <dbReference type="ARBA" id="ARBA00005076"/>
    </source>
</evidence>
<keyword evidence="9 15" id="KW-0521">NADP</keyword>
<organism evidence="18 19">
    <name type="scientific">Elstera cyanobacteriorum</name>
    <dbReference type="NCBI Taxonomy" id="2022747"/>
    <lineage>
        <taxon>Bacteria</taxon>
        <taxon>Pseudomonadati</taxon>
        <taxon>Pseudomonadota</taxon>
        <taxon>Alphaproteobacteria</taxon>
        <taxon>Rhodospirillales</taxon>
        <taxon>Rhodospirillaceae</taxon>
        <taxon>Elstera</taxon>
    </lineage>
</organism>
<evidence type="ECO:0000256" key="12">
    <source>
        <dbReference type="ARBA" id="ARBA00023154"/>
    </source>
</evidence>
<dbReference type="PANTHER" id="PTHR46278:SF2">
    <property type="entry name" value="ASPARTATE-SEMIALDEHYDE DEHYDROGENASE"/>
    <property type="match status" value="1"/>
</dbReference>
<dbReference type="SUPFAM" id="SSF55347">
    <property type="entry name" value="Glyceraldehyde-3-phosphate dehydrogenase-like, C-terminal domain"/>
    <property type="match status" value="1"/>
</dbReference>
<comment type="pathway">
    <text evidence="2 15">Amino-acid biosynthesis; L-lysine biosynthesis via DAP pathway; (S)-tetrahydrodipicolinate from L-aspartate: step 2/4.</text>
</comment>
<evidence type="ECO:0000256" key="6">
    <source>
        <dbReference type="ARBA" id="ARBA00013120"/>
    </source>
</evidence>
<dbReference type="Pfam" id="PF01118">
    <property type="entry name" value="Semialdhyde_dh"/>
    <property type="match status" value="1"/>
</dbReference>
<dbReference type="GO" id="GO:0009089">
    <property type="term" value="P:lysine biosynthetic process via diaminopimelate"/>
    <property type="evidence" value="ECO:0007669"/>
    <property type="project" value="UniProtKB-UniRule"/>
</dbReference>
<feature type="binding site" evidence="15">
    <location>
        <begin position="40"/>
        <end position="41"/>
    </location>
    <ligand>
        <name>NADP(+)</name>
        <dbReference type="ChEBI" id="CHEBI:58349"/>
    </ligand>
</feature>
<dbReference type="Pfam" id="PF02774">
    <property type="entry name" value="Semialdhyde_dhC"/>
    <property type="match status" value="1"/>
</dbReference>
<dbReference type="SMART" id="SM00859">
    <property type="entry name" value="Semialdhyde_dh"/>
    <property type="match status" value="1"/>
</dbReference>
<dbReference type="UniPathway" id="UPA00050">
    <property type="reaction ID" value="UER00463"/>
</dbReference>
<evidence type="ECO:0000256" key="11">
    <source>
        <dbReference type="ARBA" id="ARBA00023002"/>
    </source>
</evidence>
<evidence type="ECO:0000256" key="9">
    <source>
        <dbReference type="ARBA" id="ARBA00022857"/>
    </source>
</evidence>
<evidence type="ECO:0000313" key="19">
    <source>
        <dbReference type="Proteomes" id="UP000216361"/>
    </source>
</evidence>
<dbReference type="InterPro" id="IPR012080">
    <property type="entry name" value="Asp_semialdehyde_DH"/>
</dbReference>
<comment type="similarity">
    <text evidence="4 15">Belongs to the aspartate-semialdehyde dehydrogenase family.</text>
</comment>
<feature type="domain" description="Semialdehyde dehydrogenase NAD-binding" evidence="17">
    <location>
        <begin position="5"/>
        <end position="119"/>
    </location>
</feature>
<dbReference type="NCBIfam" id="TIGR01296">
    <property type="entry name" value="asd_B"/>
    <property type="match status" value="1"/>
</dbReference>
<evidence type="ECO:0000256" key="13">
    <source>
        <dbReference type="ARBA" id="ARBA00023167"/>
    </source>
</evidence>
<evidence type="ECO:0000256" key="7">
    <source>
        <dbReference type="ARBA" id="ARBA00022605"/>
    </source>
</evidence>
<comment type="pathway">
    <text evidence="1 15">Amino-acid biosynthesis; L-methionine biosynthesis via de novo pathway; L-homoserine from L-aspartate: step 2/3.</text>
</comment>
<dbReference type="GO" id="GO:0019877">
    <property type="term" value="P:diaminopimelate biosynthetic process"/>
    <property type="evidence" value="ECO:0007669"/>
    <property type="project" value="UniProtKB-UniRule"/>
</dbReference>
<evidence type="ECO:0000256" key="3">
    <source>
        <dbReference type="ARBA" id="ARBA00005097"/>
    </source>
</evidence>
<evidence type="ECO:0000256" key="4">
    <source>
        <dbReference type="ARBA" id="ARBA00010584"/>
    </source>
</evidence>
<dbReference type="OrthoDB" id="9805684at2"/>
<feature type="binding site" evidence="15">
    <location>
        <position position="233"/>
    </location>
    <ligand>
        <name>substrate</name>
    </ligand>
</feature>
<dbReference type="Gene3D" id="3.40.50.720">
    <property type="entry name" value="NAD(P)-binding Rossmann-like Domain"/>
    <property type="match status" value="1"/>
</dbReference>
<comment type="pathway">
    <text evidence="3 15">Amino-acid biosynthesis; L-threonine biosynthesis; L-threonine from L-aspartate: step 2/5.</text>
</comment>
<dbReference type="GO" id="GO:0071266">
    <property type="term" value="P:'de novo' L-methionine biosynthetic process"/>
    <property type="evidence" value="ECO:0007669"/>
    <property type="project" value="UniProtKB-UniRule"/>
</dbReference>
<dbReference type="AlphaFoldDB" id="A0A255XXN0"/>
<protein>
    <recommendedName>
        <fullName evidence="6 15">Aspartate-semialdehyde dehydrogenase</fullName>
        <shortName evidence="15">ASA dehydrogenase</shortName>
        <shortName evidence="15">ASADH</shortName>
        <ecNumber evidence="6 15">1.2.1.11</ecNumber>
    </recommendedName>
    <alternativeName>
        <fullName evidence="15">Aspartate-beta-semialdehyde dehydrogenase</fullName>
    </alternativeName>
</protein>
<dbReference type="InterPro" id="IPR000534">
    <property type="entry name" value="Semialdehyde_DH_NAD-bd"/>
</dbReference>
<dbReference type="EC" id="1.2.1.11" evidence="6 15"/>
<dbReference type="GO" id="GO:0046983">
    <property type="term" value="F:protein dimerization activity"/>
    <property type="evidence" value="ECO:0007669"/>
    <property type="project" value="InterPro"/>
</dbReference>
<comment type="catalytic activity">
    <reaction evidence="14 15">
        <text>L-aspartate 4-semialdehyde + phosphate + NADP(+) = 4-phospho-L-aspartate + NADPH + H(+)</text>
        <dbReference type="Rhea" id="RHEA:24284"/>
        <dbReference type="ChEBI" id="CHEBI:15378"/>
        <dbReference type="ChEBI" id="CHEBI:43474"/>
        <dbReference type="ChEBI" id="CHEBI:57535"/>
        <dbReference type="ChEBI" id="CHEBI:57783"/>
        <dbReference type="ChEBI" id="CHEBI:58349"/>
        <dbReference type="ChEBI" id="CHEBI:537519"/>
        <dbReference type="EC" id="1.2.1.11"/>
    </reaction>
</comment>
<evidence type="ECO:0000259" key="17">
    <source>
        <dbReference type="SMART" id="SM00859"/>
    </source>
</evidence>
<evidence type="ECO:0000256" key="15">
    <source>
        <dbReference type="HAMAP-Rule" id="MF_02121"/>
    </source>
</evidence>
<keyword evidence="7 15" id="KW-0028">Amino-acid biosynthesis</keyword>
<evidence type="ECO:0000256" key="10">
    <source>
        <dbReference type="ARBA" id="ARBA00022915"/>
    </source>
</evidence>
<evidence type="ECO:0000256" key="1">
    <source>
        <dbReference type="ARBA" id="ARBA00005021"/>
    </source>
</evidence>
<feature type="active site" description="Proton acceptor" evidence="15 16">
    <location>
        <position position="240"/>
    </location>
</feature>
<keyword evidence="8 15" id="KW-0791">Threonine biosynthesis</keyword>
<dbReference type="GO" id="GO:0050661">
    <property type="term" value="F:NADP binding"/>
    <property type="evidence" value="ECO:0007669"/>
    <property type="project" value="UniProtKB-UniRule"/>
</dbReference>
<gene>
    <name evidence="15" type="primary">asd</name>
    <name evidence="18" type="ORF">CHR90_02780</name>
</gene>
<dbReference type="CDD" id="cd02316">
    <property type="entry name" value="VcASADH2_like_N"/>
    <property type="match status" value="1"/>
</dbReference>
<dbReference type="UniPathway" id="UPA00051">
    <property type="reaction ID" value="UER00464"/>
</dbReference>
<dbReference type="InterPro" id="IPR036291">
    <property type="entry name" value="NAD(P)-bd_dom_sf"/>
</dbReference>
<feature type="binding site" evidence="15">
    <location>
        <position position="99"/>
    </location>
    <ligand>
        <name>phosphate</name>
        <dbReference type="ChEBI" id="CHEBI:43474"/>
    </ligand>
</feature>
<dbReference type="UniPathway" id="UPA00034">
    <property type="reaction ID" value="UER00016"/>
</dbReference>
<comment type="caution">
    <text evidence="15">Lacks conserved residue(s) required for the propagation of feature annotation.</text>
</comment>
<dbReference type="InterPro" id="IPR005986">
    <property type="entry name" value="Asp_semialdehyde_DH_beta"/>
</dbReference>
<keyword evidence="10 15" id="KW-0220">Diaminopimelate biosynthesis</keyword>
<evidence type="ECO:0000256" key="8">
    <source>
        <dbReference type="ARBA" id="ARBA00022697"/>
    </source>
</evidence>
<reference evidence="18 19" key="1">
    <citation type="submission" date="2017-07" db="EMBL/GenBank/DDBJ databases">
        <title>Elstera cyanobacteriorum sp. nov., a novel bacterium isolated from cyanobacterial aggregates in a eutrophic lake.</title>
        <authorList>
            <person name="Cai H."/>
        </authorList>
    </citation>
    <scope>NUCLEOTIDE SEQUENCE [LARGE SCALE GENOMIC DNA]</scope>
    <source>
        <strain evidence="18 19">TH019</strain>
    </source>
</reference>
<evidence type="ECO:0000256" key="5">
    <source>
        <dbReference type="ARBA" id="ARBA00011738"/>
    </source>
</evidence>
<dbReference type="InterPro" id="IPR012280">
    <property type="entry name" value="Semialdhyde_DH_dimer_dom"/>
</dbReference>
<dbReference type="GO" id="GO:0009088">
    <property type="term" value="P:threonine biosynthetic process"/>
    <property type="evidence" value="ECO:0007669"/>
    <property type="project" value="UniProtKB-UniRule"/>
</dbReference>
<sequence>MANHAVGIVGATGAVGAELMSVLADLKYPVGSLHLFASERSAGKTTTTPFGEKTIEVFSVEAAQKCDVVFLAVSGEFAKEYGPKIAEKALVIDNSSAFRLDDAVPLVIPEINPETAKGKKLIANPNCTTAILAVALWPLHKAFGVKKVIVSSYQATSGAGIEGMNELLTESRKVLDGQPADHKVFAHPIAFNLIPHIDTFQPNGYTREEMKVTWETRKIFGAPDMPISCTAVRVPTLRVHSEAVTIETEKPITVAAARAAIAAAPGVKLFDDPDNKVYPMPINATQQHDCNVGRIRQSLIFGDHGIDFFVAGDQLLKGAALNAVQIAQLFV</sequence>
<feature type="active site" description="Acyl-thioester intermediate" evidence="15 16">
    <location>
        <position position="127"/>
    </location>
</feature>
<keyword evidence="19" id="KW-1185">Reference proteome</keyword>
<feature type="binding site" evidence="15">
    <location>
        <begin position="157"/>
        <end position="158"/>
    </location>
    <ligand>
        <name>NADP(+)</name>
        <dbReference type="ChEBI" id="CHEBI:58349"/>
    </ligand>
</feature>
<dbReference type="HAMAP" id="MF_02121">
    <property type="entry name" value="ASADH"/>
    <property type="match status" value="1"/>
</dbReference>
<name>A0A255XXN0_9PROT</name>
<keyword evidence="12 15" id="KW-0457">Lysine biosynthesis</keyword>
<dbReference type="GO" id="GO:0004073">
    <property type="term" value="F:aspartate-semialdehyde dehydrogenase activity"/>
    <property type="evidence" value="ECO:0007669"/>
    <property type="project" value="UniProtKB-UniRule"/>
</dbReference>
<dbReference type="PANTHER" id="PTHR46278">
    <property type="entry name" value="DEHYDROGENASE, PUTATIVE-RELATED"/>
    <property type="match status" value="1"/>
</dbReference>
<keyword evidence="11 15" id="KW-0560">Oxidoreductase</keyword>
<dbReference type="GO" id="GO:0009097">
    <property type="term" value="P:isoleucine biosynthetic process"/>
    <property type="evidence" value="ECO:0007669"/>
    <property type="project" value="UniProtKB-UniRule"/>
</dbReference>
<dbReference type="GO" id="GO:0051287">
    <property type="term" value="F:NAD binding"/>
    <property type="evidence" value="ECO:0007669"/>
    <property type="project" value="InterPro"/>
</dbReference>
<dbReference type="EMBL" id="NOXS01000024">
    <property type="protein sequence ID" value="OYQ21134.1"/>
    <property type="molecule type" value="Genomic_DNA"/>
</dbReference>
<comment type="subunit">
    <text evidence="5 15">Homodimer.</text>
</comment>
<dbReference type="SUPFAM" id="SSF51735">
    <property type="entry name" value="NAD(P)-binding Rossmann-fold domains"/>
    <property type="match status" value="1"/>
</dbReference>
<evidence type="ECO:0000256" key="14">
    <source>
        <dbReference type="ARBA" id="ARBA00047891"/>
    </source>
</evidence>
<dbReference type="NCBIfam" id="NF011456">
    <property type="entry name" value="PRK14874.1"/>
    <property type="match status" value="1"/>
</dbReference>
<comment type="function">
    <text evidence="15">Catalyzes the NADPH-dependent formation of L-aspartate-semialdehyde (L-ASA) by the reductive dephosphorylation of L-aspartyl-4-phosphate.</text>
</comment>
<dbReference type="Gene3D" id="3.30.360.10">
    <property type="entry name" value="Dihydrodipicolinate Reductase, domain 2"/>
    <property type="match status" value="1"/>
</dbReference>
<feature type="binding site" evidence="15">
    <location>
        <position position="154"/>
    </location>
    <ligand>
        <name>substrate</name>
    </ligand>
</feature>
<evidence type="ECO:0000313" key="18">
    <source>
        <dbReference type="EMBL" id="OYQ21134.1"/>
    </source>
</evidence>
<comment type="caution">
    <text evidence="18">The sequence shown here is derived from an EMBL/GenBank/DDBJ whole genome shotgun (WGS) entry which is preliminary data.</text>
</comment>
<feature type="binding site" evidence="15">
    <location>
        <position position="314"/>
    </location>
    <ligand>
        <name>NADP(+)</name>
        <dbReference type="ChEBI" id="CHEBI:58349"/>
    </ligand>
</feature>
<dbReference type="CDD" id="cd18131">
    <property type="entry name" value="ASADH_C_bac_euk_like"/>
    <property type="match status" value="1"/>
</dbReference>
<accession>A0A255XXN0</accession>